<dbReference type="InterPro" id="IPR045254">
    <property type="entry name" value="Nit1/2_C-N_Hydrolase"/>
</dbReference>
<keyword evidence="2 4" id="KW-0378">Hydrolase</keyword>
<gene>
    <name evidence="4" type="ORF">COV74_07960</name>
</gene>
<dbReference type="CDD" id="cd07572">
    <property type="entry name" value="nit"/>
    <property type="match status" value="1"/>
</dbReference>
<evidence type="ECO:0000259" key="3">
    <source>
        <dbReference type="PROSITE" id="PS50263"/>
    </source>
</evidence>
<dbReference type="AlphaFoldDB" id="A0A2H0LPL3"/>
<evidence type="ECO:0000256" key="1">
    <source>
        <dbReference type="ARBA" id="ARBA00010613"/>
    </source>
</evidence>
<dbReference type="InterPro" id="IPR003010">
    <property type="entry name" value="C-N_Hydrolase"/>
</dbReference>
<dbReference type="GO" id="GO:0016811">
    <property type="term" value="F:hydrolase activity, acting on carbon-nitrogen (but not peptide) bonds, in linear amides"/>
    <property type="evidence" value="ECO:0007669"/>
    <property type="project" value="InterPro"/>
</dbReference>
<evidence type="ECO:0000313" key="4">
    <source>
        <dbReference type="EMBL" id="PIQ85624.1"/>
    </source>
</evidence>
<dbReference type="EMBL" id="PCVY01000064">
    <property type="protein sequence ID" value="PIQ85624.1"/>
    <property type="molecule type" value="Genomic_DNA"/>
</dbReference>
<dbReference type="PANTHER" id="PTHR23088">
    <property type="entry name" value="NITRILASE-RELATED"/>
    <property type="match status" value="1"/>
</dbReference>
<dbReference type="PROSITE" id="PS01227">
    <property type="entry name" value="UPF0012"/>
    <property type="match status" value="1"/>
</dbReference>
<dbReference type="SUPFAM" id="SSF56317">
    <property type="entry name" value="Carbon-nitrogen hydrolase"/>
    <property type="match status" value="1"/>
</dbReference>
<dbReference type="Gene3D" id="3.60.110.10">
    <property type="entry name" value="Carbon-nitrogen hydrolase"/>
    <property type="match status" value="1"/>
</dbReference>
<comment type="caution">
    <text evidence="4">The sequence shown here is derived from an EMBL/GenBank/DDBJ whole genome shotgun (WGS) entry which is preliminary data.</text>
</comment>
<dbReference type="PANTHER" id="PTHR23088:SF27">
    <property type="entry name" value="DEAMINATED GLUTATHIONE AMIDASE"/>
    <property type="match status" value="1"/>
</dbReference>
<evidence type="ECO:0000256" key="2">
    <source>
        <dbReference type="ARBA" id="ARBA00022801"/>
    </source>
</evidence>
<organism evidence="4 5">
    <name type="scientific">Candidatus Abzuiibacterium crystallinum</name>
    <dbReference type="NCBI Taxonomy" id="1974748"/>
    <lineage>
        <taxon>Bacteria</taxon>
        <taxon>Pseudomonadati</taxon>
        <taxon>Candidatus Omnitrophota</taxon>
        <taxon>Candidatus Abzuiibacterium</taxon>
    </lineage>
</organism>
<name>A0A2H0LPL3_9BACT</name>
<sequence length="268" mass="30295">MKIKVACIQMNSTDHLEFNLHRAIQYAYYAHQDGAELIVYPEMFLFRGKPSQFSAVAKRTQEVLHKFKQMACFSRVPMVLGSIIERSKQPKKFFNSSLMISPQGKEVAHYRKRHLFDVETPKKQKCHESRDFLPGKEMVTADIAGIRFGFAICYDLRFPGHFRRLALAGAEVIVLPSNFLKETGKAHWLSLIRARAIENQVYMLAPAQVGKHPATAQMSYGHSLIVDPWGEVLAEGNGKSPEVLMASIDTSKVKALRKSFPVLKSSLD</sequence>
<comment type="similarity">
    <text evidence="1">Belongs to the carbon-nitrogen hydrolase superfamily. NIT1/NIT2 family.</text>
</comment>
<dbReference type="Pfam" id="PF00795">
    <property type="entry name" value="CN_hydrolase"/>
    <property type="match status" value="1"/>
</dbReference>
<proteinExistence type="inferred from homology"/>
<evidence type="ECO:0000313" key="5">
    <source>
        <dbReference type="Proteomes" id="UP000230859"/>
    </source>
</evidence>
<feature type="domain" description="CN hydrolase" evidence="3">
    <location>
        <begin position="3"/>
        <end position="250"/>
    </location>
</feature>
<dbReference type="InterPro" id="IPR001110">
    <property type="entry name" value="UPF0012_CS"/>
</dbReference>
<dbReference type="PROSITE" id="PS50263">
    <property type="entry name" value="CN_HYDROLASE"/>
    <property type="match status" value="1"/>
</dbReference>
<dbReference type="InterPro" id="IPR036526">
    <property type="entry name" value="C-N_Hydrolase_sf"/>
</dbReference>
<protein>
    <submittedName>
        <fullName evidence="4">Hydrolase</fullName>
    </submittedName>
</protein>
<reference evidence="4 5" key="1">
    <citation type="submission" date="2017-09" db="EMBL/GenBank/DDBJ databases">
        <title>Depth-based differentiation of microbial function through sediment-hosted aquifers and enrichment of novel symbionts in the deep terrestrial subsurface.</title>
        <authorList>
            <person name="Probst A.J."/>
            <person name="Ladd B."/>
            <person name="Jarett J.K."/>
            <person name="Geller-Mcgrath D.E."/>
            <person name="Sieber C.M."/>
            <person name="Emerson J.B."/>
            <person name="Anantharaman K."/>
            <person name="Thomas B.C."/>
            <person name="Malmstrom R."/>
            <person name="Stieglmeier M."/>
            <person name="Klingl A."/>
            <person name="Woyke T."/>
            <person name="Ryan C.M."/>
            <person name="Banfield J.F."/>
        </authorList>
    </citation>
    <scope>NUCLEOTIDE SEQUENCE [LARGE SCALE GENOMIC DNA]</scope>
    <source>
        <strain evidence="4">CG11_big_fil_rev_8_21_14_0_20_45_26</strain>
    </source>
</reference>
<dbReference type="Proteomes" id="UP000230859">
    <property type="component" value="Unassembled WGS sequence"/>
</dbReference>
<accession>A0A2H0LPL3</accession>